<dbReference type="InterPro" id="IPR036866">
    <property type="entry name" value="RibonucZ/Hydroxyglut_hydro"/>
</dbReference>
<gene>
    <name evidence="2" type="ORF">BROSI_A3346</name>
</gene>
<dbReference type="InterPro" id="IPR001279">
    <property type="entry name" value="Metallo-B-lactamas"/>
</dbReference>
<dbReference type="Gene3D" id="3.60.15.10">
    <property type="entry name" value="Ribonuclease Z/Hydroxyacylglutathione hydrolase-like"/>
    <property type="match status" value="1"/>
</dbReference>
<dbReference type="RefSeq" id="WP_052564758.1">
    <property type="nucleotide sequence ID" value="NZ_BAFN01000001.1"/>
</dbReference>
<evidence type="ECO:0000313" key="2">
    <source>
        <dbReference type="EMBL" id="GAN34803.1"/>
    </source>
</evidence>
<dbReference type="SUPFAM" id="SSF56281">
    <property type="entry name" value="Metallo-hydrolase/oxidoreductase"/>
    <property type="match status" value="1"/>
</dbReference>
<keyword evidence="3" id="KW-1185">Reference proteome</keyword>
<accession>A0ABQ0K1J2</accession>
<dbReference type="Pfam" id="PF12706">
    <property type="entry name" value="Lactamase_B_2"/>
    <property type="match status" value="1"/>
</dbReference>
<dbReference type="PANTHER" id="PTHR42663">
    <property type="entry name" value="HYDROLASE C777.06C-RELATED-RELATED"/>
    <property type="match status" value="1"/>
</dbReference>
<comment type="caution">
    <text evidence="2">The sequence shown here is derived from an EMBL/GenBank/DDBJ whole genome shotgun (WGS) entry which is preliminary data.</text>
</comment>
<dbReference type="PANTHER" id="PTHR42663:SF6">
    <property type="entry name" value="HYDROLASE C777.06C-RELATED"/>
    <property type="match status" value="1"/>
</dbReference>
<evidence type="ECO:0000259" key="1">
    <source>
        <dbReference type="Pfam" id="PF12706"/>
    </source>
</evidence>
<sequence>MIPSHIRGIISLMKDIPETDFIKFLGTAGARIVVSKQLRASGGMWYSLQGFNVLVDPGPGCLVRCISSRPKMDPMKLDAIILTHRHLDHAADVNVMIEAMTEGGFKKRGILYTPEDALTEDPVVFKYVRSYISQIEIIKEGGRYSLSDAVSFETPLKHHHPSETYGINFFTPHYTISLIVDTRYFPELLKHYKGDVLIINVVRYTVDKGTKSWLYHLSIADVKEVVTALKPKVTILNHFGMTMIKAQPRKVAERLSKETGLKIIAAGDGMKFSLADIEK</sequence>
<dbReference type="CDD" id="cd07741">
    <property type="entry name" value="metallo-hydrolase-like_MBL-fold"/>
    <property type="match status" value="1"/>
</dbReference>
<proteinExistence type="predicted"/>
<evidence type="ECO:0000313" key="3">
    <source>
        <dbReference type="Proteomes" id="UP000032309"/>
    </source>
</evidence>
<name>A0ABQ0K1J2_9BACT</name>
<dbReference type="EMBL" id="BAFN01000001">
    <property type="protein sequence ID" value="GAN34803.1"/>
    <property type="molecule type" value="Genomic_DNA"/>
</dbReference>
<protein>
    <submittedName>
        <fullName evidence="2">Metallo-beta-lactamase family protein</fullName>
    </submittedName>
</protein>
<reference evidence="3" key="1">
    <citation type="journal article" date="2015" name="Genome Announc.">
        <title>Draft Genome Sequence of an Anaerobic Ammonium-Oxidizing Bacterium, "Candidatus Brocadia sinica".</title>
        <authorList>
            <person name="Oshiki M."/>
            <person name="Shinyako-Hata K."/>
            <person name="Satoh H."/>
            <person name="Okabe S."/>
        </authorList>
    </citation>
    <scope>NUCLEOTIDE SEQUENCE [LARGE SCALE GENOMIC DNA]</scope>
    <source>
        <strain evidence="3">JPN1</strain>
    </source>
</reference>
<feature type="domain" description="Metallo-beta-lactamase" evidence="1">
    <location>
        <begin position="52"/>
        <end position="239"/>
    </location>
</feature>
<organism evidence="2 3">
    <name type="scientific">Candidatus Brocadia sinica JPN1</name>
    <dbReference type="NCBI Taxonomy" id="1197129"/>
    <lineage>
        <taxon>Bacteria</taxon>
        <taxon>Pseudomonadati</taxon>
        <taxon>Planctomycetota</taxon>
        <taxon>Candidatus Brocadiia</taxon>
        <taxon>Candidatus Brocadiales</taxon>
        <taxon>Candidatus Brocadiaceae</taxon>
        <taxon>Candidatus Brocadia</taxon>
    </lineage>
</organism>
<dbReference type="Proteomes" id="UP000032309">
    <property type="component" value="Unassembled WGS sequence"/>
</dbReference>